<comment type="caution">
    <text evidence="2">The sequence shown here is derived from an EMBL/GenBank/DDBJ whole genome shotgun (WGS) entry which is preliminary data.</text>
</comment>
<name>A0ABR2K6Z8_9EUKA</name>
<dbReference type="InterPro" id="IPR001806">
    <property type="entry name" value="Small_GTPase"/>
</dbReference>
<gene>
    <name evidence="2" type="ORF">M9Y10_042174</name>
</gene>
<evidence type="ECO:0000313" key="3">
    <source>
        <dbReference type="Proteomes" id="UP001470230"/>
    </source>
</evidence>
<dbReference type="SMART" id="SM00175">
    <property type="entry name" value="RAB"/>
    <property type="match status" value="1"/>
</dbReference>
<dbReference type="SUPFAM" id="SSF52540">
    <property type="entry name" value="P-loop containing nucleoside triphosphate hydrolases"/>
    <property type="match status" value="1"/>
</dbReference>
<dbReference type="Pfam" id="PF00071">
    <property type="entry name" value="Ras"/>
    <property type="match status" value="1"/>
</dbReference>
<accession>A0ABR2K6Z8</accession>
<dbReference type="PRINTS" id="PR00449">
    <property type="entry name" value="RASTRNSFRMNG"/>
</dbReference>
<reference evidence="2 3" key="1">
    <citation type="submission" date="2024-04" db="EMBL/GenBank/DDBJ databases">
        <title>Tritrichomonas musculus Genome.</title>
        <authorList>
            <person name="Alves-Ferreira E."/>
            <person name="Grigg M."/>
            <person name="Lorenzi H."/>
            <person name="Galac M."/>
        </authorList>
    </citation>
    <scope>NUCLEOTIDE SEQUENCE [LARGE SCALE GENOMIC DNA]</scope>
    <source>
        <strain evidence="2 3">EAF2021</strain>
    </source>
</reference>
<comment type="similarity">
    <text evidence="1">Belongs to the small GTPase superfamily. Rab family.</text>
</comment>
<dbReference type="CDD" id="cd00154">
    <property type="entry name" value="Rab"/>
    <property type="match status" value="1"/>
</dbReference>
<dbReference type="SMART" id="SM00173">
    <property type="entry name" value="RAS"/>
    <property type="match status" value="1"/>
</dbReference>
<dbReference type="NCBIfam" id="TIGR00231">
    <property type="entry name" value="small_GTP"/>
    <property type="match status" value="1"/>
</dbReference>
<dbReference type="PROSITE" id="PS51421">
    <property type="entry name" value="RAS"/>
    <property type="match status" value="1"/>
</dbReference>
<dbReference type="PANTHER" id="PTHR47979">
    <property type="entry name" value="DRAB11-RELATED"/>
    <property type="match status" value="1"/>
</dbReference>
<dbReference type="SMART" id="SM00176">
    <property type="entry name" value="RAN"/>
    <property type="match status" value="1"/>
</dbReference>
<dbReference type="Proteomes" id="UP001470230">
    <property type="component" value="Unassembled WGS sequence"/>
</dbReference>
<dbReference type="InterPro" id="IPR027417">
    <property type="entry name" value="P-loop_NTPase"/>
</dbReference>
<dbReference type="EMBL" id="JAPFFF010000007">
    <property type="protein sequence ID" value="KAK8886707.1"/>
    <property type="molecule type" value="Genomic_DNA"/>
</dbReference>
<dbReference type="InterPro" id="IPR050209">
    <property type="entry name" value="Rab_GTPases_membrane_traffic"/>
</dbReference>
<protein>
    <submittedName>
        <fullName evidence="2">Uncharacterized protein</fullName>
    </submittedName>
</protein>
<dbReference type="PROSITE" id="PS51420">
    <property type="entry name" value="RHO"/>
    <property type="match status" value="1"/>
</dbReference>
<dbReference type="SMART" id="SM00174">
    <property type="entry name" value="RHO"/>
    <property type="match status" value="1"/>
</dbReference>
<proteinExistence type="inferred from homology"/>
<keyword evidence="3" id="KW-1185">Reference proteome</keyword>
<dbReference type="Gene3D" id="3.40.50.300">
    <property type="entry name" value="P-loop containing nucleotide triphosphate hydrolases"/>
    <property type="match status" value="1"/>
</dbReference>
<dbReference type="PROSITE" id="PS51419">
    <property type="entry name" value="RAB"/>
    <property type="match status" value="1"/>
</dbReference>
<organism evidence="2 3">
    <name type="scientific">Tritrichomonas musculus</name>
    <dbReference type="NCBI Taxonomy" id="1915356"/>
    <lineage>
        <taxon>Eukaryota</taxon>
        <taxon>Metamonada</taxon>
        <taxon>Parabasalia</taxon>
        <taxon>Tritrichomonadida</taxon>
        <taxon>Tritrichomonadidae</taxon>
        <taxon>Tritrichomonas</taxon>
    </lineage>
</organism>
<evidence type="ECO:0000256" key="1">
    <source>
        <dbReference type="ARBA" id="ARBA00006270"/>
    </source>
</evidence>
<sequence>MLLEDSKITFRTVTIGDSSVGKTCIVNRFISDNFDPNQTNTIGSLFKTYSTKRDGRDIELHLFDTAGQEQYRAIGSAYFRSAAAALIVYDISNRQSFLNCDEWLRSFREASPDQSLVFLIGNKLDMDKTVNSESDNSTISLREVQKSEGEEWAQKNKCVRFFETSAKTGENVNKLFEEVISELYKNNVLESPQVLNTLHIQDNSNQQDTNQKSCC</sequence>
<dbReference type="InterPro" id="IPR005225">
    <property type="entry name" value="Small_GTP-bd"/>
</dbReference>
<evidence type="ECO:0000313" key="2">
    <source>
        <dbReference type="EMBL" id="KAK8886707.1"/>
    </source>
</evidence>